<keyword evidence="2" id="KW-1185">Reference proteome</keyword>
<comment type="caution">
    <text evidence="1">The sequence shown here is derived from an EMBL/GenBank/DDBJ whole genome shotgun (WGS) entry which is preliminary data.</text>
</comment>
<accession>A0ABU8C5G7</accession>
<dbReference type="InterPro" id="IPR020847">
    <property type="entry name" value="AP_endonuclease_F1_BS"/>
</dbReference>
<dbReference type="Proteomes" id="UP001375382">
    <property type="component" value="Unassembled WGS sequence"/>
</dbReference>
<reference evidence="1 2" key="1">
    <citation type="journal article" date="2023" name="Ecotoxicol. Environ. Saf.">
        <title>Mercury remediation potential of mercury-resistant strain Rheinheimera metallidurans sp. nov. isolated from a municipal waste dumping site.</title>
        <authorList>
            <person name="Yadav V."/>
            <person name="Manjhi A."/>
            <person name="Vadakedath N."/>
        </authorList>
    </citation>
    <scope>NUCLEOTIDE SEQUENCE [LARGE SCALE GENOMIC DNA]</scope>
    <source>
        <strain evidence="1 2">E-49</strain>
    </source>
</reference>
<dbReference type="EMBL" id="JALAAR010000005">
    <property type="protein sequence ID" value="MEH8017157.1"/>
    <property type="molecule type" value="Genomic_DNA"/>
</dbReference>
<organism evidence="1 2">
    <name type="scientific">Rheinheimera muenzenbergensis</name>
    <dbReference type="NCBI Taxonomy" id="1193628"/>
    <lineage>
        <taxon>Bacteria</taxon>
        <taxon>Pseudomonadati</taxon>
        <taxon>Pseudomonadota</taxon>
        <taxon>Gammaproteobacteria</taxon>
        <taxon>Chromatiales</taxon>
        <taxon>Chromatiaceae</taxon>
        <taxon>Rheinheimera</taxon>
    </lineage>
</organism>
<proteinExistence type="predicted"/>
<dbReference type="PROSITE" id="PS00726">
    <property type="entry name" value="AP_NUCLEASE_F1_1"/>
    <property type="match status" value="1"/>
</dbReference>
<evidence type="ECO:0000313" key="2">
    <source>
        <dbReference type="Proteomes" id="UP001375382"/>
    </source>
</evidence>
<gene>
    <name evidence="1" type="ORF">MN202_07935</name>
</gene>
<evidence type="ECO:0000313" key="1">
    <source>
        <dbReference type="EMBL" id="MEH8017157.1"/>
    </source>
</evidence>
<dbReference type="RefSeq" id="WP_335735564.1">
    <property type="nucleotide sequence ID" value="NZ_JALAAR010000005.1"/>
</dbReference>
<name>A0ABU8C5G7_9GAMM</name>
<sequence>MWLLVLLCIPRAKADPWFDAGLISGGLTMCSTTTQTLTDKQRAVSSDLSEQLLAASKRYDNAEQQFDAGMMQFLEDLYVEDAQPFPDDTRPDVISLQECKEYQSKAIALLETIR</sequence>
<protein>
    <submittedName>
        <fullName evidence="1">Uncharacterized protein</fullName>
    </submittedName>
</protein>